<feature type="non-terminal residue" evidence="3">
    <location>
        <position position="1"/>
    </location>
</feature>
<proteinExistence type="predicted"/>
<accession>A0A1V6MPS8</accession>
<feature type="compositionally biased region" description="Basic and acidic residues" evidence="1">
    <location>
        <begin position="110"/>
        <end position="119"/>
    </location>
</feature>
<keyword evidence="2" id="KW-0812">Transmembrane</keyword>
<keyword evidence="3" id="KW-0808">Transferase</keyword>
<keyword evidence="2" id="KW-0472">Membrane</keyword>
<sequence length="119" mass="12264">GASRGGGNPSSRSGSRPTPAGRNTSSSRNTRSGSGSRPGPRNGNGRPASRNTGTGRRPANPRLLRQRLFVFVVVTLLVALGIAVVQGCQGAARGLGGENGVVRHQQQVEPDVRQQRSGG</sequence>
<comment type="caution">
    <text evidence="3">The sequence shown here is derived from an EMBL/GenBank/DDBJ whole genome shotgun (WGS) entry which is preliminary data.</text>
</comment>
<dbReference type="GO" id="GO:0004674">
    <property type="term" value="F:protein serine/threonine kinase activity"/>
    <property type="evidence" value="ECO:0007669"/>
    <property type="project" value="UniProtKB-KW"/>
</dbReference>
<feature type="region of interest" description="Disordered" evidence="1">
    <location>
        <begin position="92"/>
        <end position="119"/>
    </location>
</feature>
<dbReference type="Proteomes" id="UP000184286">
    <property type="component" value="Unassembled WGS sequence"/>
</dbReference>
<reference evidence="3 4" key="2">
    <citation type="submission" date="2017-02" db="EMBL/GenBank/DDBJ databases">
        <title>Draft genome sequence of Streptomyces phaeoluteigriseus type strain DSM41896.</title>
        <authorList>
            <person name="Salih T.S."/>
            <person name="Algora Gallardo L."/>
            <person name="Melo Santos T."/>
            <person name="Filgueira Martinez S."/>
            <person name="Herron P.R."/>
        </authorList>
    </citation>
    <scope>NUCLEOTIDE SEQUENCE [LARGE SCALE GENOMIC DNA]</scope>
    <source>
        <strain evidence="3 4">DSM 41896</strain>
    </source>
</reference>
<feature type="region of interest" description="Disordered" evidence="1">
    <location>
        <begin position="1"/>
        <end position="64"/>
    </location>
</feature>
<reference evidence="4" key="1">
    <citation type="submission" date="2016-11" db="EMBL/GenBank/DDBJ databases">
        <authorList>
            <person name="Schniete J.K."/>
            <person name="Salih T."/>
            <person name="Algora Gallardo L."/>
            <person name="Martinez Fernandez S."/>
            <person name="Herron P.R."/>
        </authorList>
    </citation>
    <scope>NUCLEOTIDE SEQUENCE [LARGE SCALE GENOMIC DNA]</scope>
    <source>
        <strain evidence="4">DSM 41896</strain>
    </source>
</reference>
<keyword evidence="3" id="KW-0723">Serine/threonine-protein kinase</keyword>
<evidence type="ECO:0000256" key="1">
    <source>
        <dbReference type="SAM" id="MobiDB-lite"/>
    </source>
</evidence>
<gene>
    <name evidence="3" type="ORF">BM536_019770</name>
</gene>
<keyword evidence="3" id="KW-0418">Kinase</keyword>
<evidence type="ECO:0000313" key="4">
    <source>
        <dbReference type="Proteomes" id="UP000184286"/>
    </source>
</evidence>
<evidence type="ECO:0000256" key="2">
    <source>
        <dbReference type="SAM" id="Phobius"/>
    </source>
</evidence>
<feature type="compositionally biased region" description="Low complexity" evidence="1">
    <location>
        <begin position="9"/>
        <end position="51"/>
    </location>
</feature>
<evidence type="ECO:0000313" key="3">
    <source>
        <dbReference type="EMBL" id="OQD54273.1"/>
    </source>
</evidence>
<dbReference type="EMBL" id="MPOH02000015">
    <property type="protein sequence ID" value="OQD54273.1"/>
    <property type="molecule type" value="Genomic_DNA"/>
</dbReference>
<name>A0A1V6MPS8_9ACTN</name>
<organism evidence="3 4">
    <name type="scientific">Streptomyces phaeoluteigriseus</name>
    <dbReference type="NCBI Taxonomy" id="114686"/>
    <lineage>
        <taxon>Bacteria</taxon>
        <taxon>Bacillati</taxon>
        <taxon>Actinomycetota</taxon>
        <taxon>Actinomycetes</taxon>
        <taxon>Kitasatosporales</taxon>
        <taxon>Streptomycetaceae</taxon>
        <taxon>Streptomyces</taxon>
        <taxon>Streptomyces aurantiacus group</taxon>
    </lineage>
</organism>
<keyword evidence="2" id="KW-1133">Transmembrane helix</keyword>
<feature type="transmembrane region" description="Helical" evidence="2">
    <location>
        <begin position="68"/>
        <end position="85"/>
    </location>
</feature>
<protein>
    <submittedName>
        <fullName evidence="3">Serine/threonine protein kinase</fullName>
    </submittedName>
</protein>
<dbReference type="AlphaFoldDB" id="A0A1V6MPS8"/>